<dbReference type="RefSeq" id="WP_284152610.1">
    <property type="nucleotide sequence ID" value="NZ_AP025516.1"/>
</dbReference>
<proteinExistence type="predicted"/>
<gene>
    <name evidence="1" type="ORF">DPPLL_36670</name>
</gene>
<evidence type="ECO:0000313" key="2">
    <source>
        <dbReference type="Proteomes" id="UP000830055"/>
    </source>
</evidence>
<organism evidence="1 2">
    <name type="scientific">Desulfofustis limnaeus</name>
    <dbReference type="NCBI Taxonomy" id="2740163"/>
    <lineage>
        <taxon>Bacteria</taxon>
        <taxon>Pseudomonadati</taxon>
        <taxon>Thermodesulfobacteriota</taxon>
        <taxon>Desulfobulbia</taxon>
        <taxon>Desulfobulbales</taxon>
        <taxon>Desulfocapsaceae</taxon>
        <taxon>Desulfofustis</taxon>
    </lineage>
</organism>
<protein>
    <submittedName>
        <fullName evidence="1">Uncharacterized protein</fullName>
    </submittedName>
</protein>
<dbReference type="Proteomes" id="UP000830055">
    <property type="component" value="Chromosome"/>
</dbReference>
<keyword evidence="2" id="KW-1185">Reference proteome</keyword>
<evidence type="ECO:0000313" key="1">
    <source>
        <dbReference type="EMBL" id="BDD89302.1"/>
    </source>
</evidence>
<accession>A0ABN6M8X9</accession>
<name>A0ABN6M8X9_9BACT</name>
<reference evidence="1 2" key="1">
    <citation type="submission" date="2022-01" db="EMBL/GenBank/DDBJ databases">
        <title>Desulfofustis limnae sp. nov., a novel mesophilic sulfate-reducing bacterium isolated from marsh soil.</title>
        <authorList>
            <person name="Watanabe M."/>
            <person name="Takahashi A."/>
            <person name="Kojima H."/>
            <person name="Fukui M."/>
        </authorList>
    </citation>
    <scope>NUCLEOTIDE SEQUENCE [LARGE SCALE GENOMIC DNA]</scope>
    <source>
        <strain evidence="1 2">PPLL</strain>
    </source>
</reference>
<dbReference type="EMBL" id="AP025516">
    <property type="protein sequence ID" value="BDD89302.1"/>
    <property type="molecule type" value="Genomic_DNA"/>
</dbReference>
<sequence length="158" mass="18228">MKQKEPGRPASWEEEVWDAPPLMKRSHINHDTYLTCWCPHCQAGLNQGDRAVFEIVNNQGQVGISKIAAYLNVLDQESTLQVDDDEELADVRCPHCHVSLIEPGHRCKQDGCKLAAFHVTISNSKRLKLVSCIRRSCRWYEMSDEDNERLILRDSHEW</sequence>